<evidence type="ECO:0000313" key="1">
    <source>
        <dbReference type="EMBL" id="ARN82228.1"/>
    </source>
</evidence>
<evidence type="ECO:0000313" key="2">
    <source>
        <dbReference type="Proteomes" id="UP000193978"/>
    </source>
</evidence>
<organism evidence="1 2">
    <name type="scientific">Methylocystis bryophila</name>
    <dbReference type="NCBI Taxonomy" id="655015"/>
    <lineage>
        <taxon>Bacteria</taxon>
        <taxon>Pseudomonadati</taxon>
        <taxon>Pseudomonadota</taxon>
        <taxon>Alphaproteobacteria</taxon>
        <taxon>Hyphomicrobiales</taxon>
        <taxon>Methylocystaceae</taxon>
        <taxon>Methylocystis</taxon>
    </lineage>
</organism>
<dbReference type="EMBL" id="CP019948">
    <property type="protein sequence ID" value="ARN82228.1"/>
    <property type="molecule type" value="Genomic_DNA"/>
</dbReference>
<name>A0A1W6MXA8_9HYPH</name>
<reference evidence="1 2" key="1">
    <citation type="submission" date="2017-02" db="EMBL/GenBank/DDBJ databases">
        <authorList>
            <person name="Peterson S.W."/>
        </authorList>
    </citation>
    <scope>NUCLEOTIDE SEQUENCE [LARGE SCALE GENOMIC DNA]</scope>
    <source>
        <strain evidence="1 2">S285</strain>
    </source>
</reference>
<gene>
    <name evidence="1" type="ORF">B1812_15320</name>
</gene>
<dbReference type="Proteomes" id="UP000193978">
    <property type="component" value="Chromosome"/>
</dbReference>
<proteinExistence type="predicted"/>
<dbReference type="KEGG" id="mbry:B1812_15320"/>
<sequence length="93" mass="10307">MPHTLTASQFSVGFETSTFYPAFGELAVLDAPDRNPGKTHRPSICREPENPIIDARAHLTSDDMVASIISEDINDIIPRAIERNQKIGDPLFE</sequence>
<dbReference type="STRING" id="655015.B1812_15320"/>
<dbReference type="RefSeq" id="WP_085772355.1">
    <property type="nucleotide sequence ID" value="NZ_AP027149.1"/>
</dbReference>
<accession>A0A1W6MXA8</accession>
<dbReference type="AlphaFoldDB" id="A0A1W6MXA8"/>
<keyword evidence="2" id="KW-1185">Reference proteome</keyword>
<protein>
    <submittedName>
        <fullName evidence="1">Uncharacterized protein</fullName>
    </submittedName>
</protein>